<evidence type="ECO:0000313" key="11">
    <source>
        <dbReference type="Proteomes" id="UP001183643"/>
    </source>
</evidence>
<feature type="active site" description="Charge relay system" evidence="5">
    <location>
        <position position="110"/>
    </location>
</feature>
<dbReference type="InterPro" id="IPR023827">
    <property type="entry name" value="Peptidase_S8_Asp-AS"/>
</dbReference>
<comment type="caution">
    <text evidence="10">The sequence shown here is derived from an EMBL/GenBank/DDBJ whole genome shotgun (WGS) entry which is preliminary data.</text>
</comment>
<keyword evidence="3 5" id="KW-0378">Hydrolase</keyword>
<dbReference type="PROSITE" id="PS00136">
    <property type="entry name" value="SUBTILASE_ASP"/>
    <property type="match status" value="1"/>
</dbReference>
<feature type="region of interest" description="Disordered" evidence="6">
    <location>
        <begin position="83"/>
        <end position="111"/>
    </location>
</feature>
<keyword evidence="2 5" id="KW-0645">Protease</keyword>
<sequence>MRPTRARRHRTGGVIRFTAATLAAMLAGGALFVSPSAAVAAPTIAERQQWYFDLLRISEAQKISNGAGVVVGVVDSGVDASHPDLQGQVLPGKGVNGEAADGRSDREDGHGTGMAGTIAGIGGGPNRMTGIAPGVKILPYAVGADDQSMELGAAGIRWAADNGAKVINLSWGGGTVTPQYLADAVNYALSKDVVVVAAAGNLSEGAREVITPARIRGVIAVTGIGTDGAFWAAQSAQGRGAVLSAPAQDIIGPQPPALSESGYGIGGGTSAAAAIVSGVAAMVRAKYPDLDAANVIERLIRTADDKGPEGWDGQYGDGIVNPVAALTEDVPAVDRNPLLGDDTDGGTAAEPAPEDDGLAGNTVLLIAGGICLLLVVVVVVAIIAAASRGNKRRPGPPMPVGAPGPYPQPGPYPPQQGGYPPQQGSPGYPPPQPGPPGYPPQQQYPPQPGPQYPPPGPPYRG</sequence>
<evidence type="ECO:0000256" key="3">
    <source>
        <dbReference type="ARBA" id="ARBA00022801"/>
    </source>
</evidence>
<gene>
    <name evidence="10" type="ORF">J2S41_005316</name>
</gene>
<feature type="compositionally biased region" description="Pro residues" evidence="6">
    <location>
        <begin position="427"/>
        <end position="461"/>
    </location>
</feature>
<name>A0AAE3YUA8_9ACTN</name>
<dbReference type="InterPro" id="IPR050131">
    <property type="entry name" value="Peptidase_S8_subtilisin-like"/>
</dbReference>
<feature type="region of interest" description="Disordered" evidence="6">
    <location>
        <begin position="389"/>
        <end position="461"/>
    </location>
</feature>
<dbReference type="PANTHER" id="PTHR43806:SF11">
    <property type="entry name" value="CEREVISIN-RELATED"/>
    <property type="match status" value="1"/>
</dbReference>
<evidence type="ECO:0000313" key="10">
    <source>
        <dbReference type="EMBL" id="MDR7278538.1"/>
    </source>
</evidence>
<dbReference type="AlphaFoldDB" id="A0AAE3YUA8"/>
<dbReference type="Proteomes" id="UP001183643">
    <property type="component" value="Unassembled WGS sequence"/>
</dbReference>
<accession>A0AAE3YUA8</accession>
<evidence type="ECO:0000256" key="7">
    <source>
        <dbReference type="SAM" id="Phobius"/>
    </source>
</evidence>
<dbReference type="PRINTS" id="PR00723">
    <property type="entry name" value="SUBTILISIN"/>
</dbReference>
<dbReference type="InterPro" id="IPR036852">
    <property type="entry name" value="Peptidase_S8/S53_dom_sf"/>
</dbReference>
<feature type="compositionally biased region" description="Pro residues" evidence="6">
    <location>
        <begin position="395"/>
        <end position="414"/>
    </location>
</feature>
<feature type="active site" description="Charge relay system" evidence="5">
    <location>
        <position position="75"/>
    </location>
</feature>
<dbReference type="GO" id="GO:0006508">
    <property type="term" value="P:proteolysis"/>
    <property type="evidence" value="ECO:0007669"/>
    <property type="project" value="UniProtKB-KW"/>
</dbReference>
<dbReference type="PROSITE" id="PS51892">
    <property type="entry name" value="SUBTILASE"/>
    <property type="match status" value="1"/>
</dbReference>
<feature type="domain" description="Peptidase S8/S53" evidence="9">
    <location>
        <begin position="66"/>
        <end position="318"/>
    </location>
</feature>
<proteinExistence type="inferred from homology"/>
<reference evidence="10" key="1">
    <citation type="submission" date="2023-07" db="EMBL/GenBank/DDBJ databases">
        <title>Sequencing the genomes of 1000 actinobacteria strains.</title>
        <authorList>
            <person name="Klenk H.-P."/>
        </authorList>
    </citation>
    <scope>NUCLEOTIDE SEQUENCE</scope>
    <source>
        <strain evidence="10">DSM 44707</strain>
    </source>
</reference>
<evidence type="ECO:0000256" key="1">
    <source>
        <dbReference type="ARBA" id="ARBA00011073"/>
    </source>
</evidence>
<keyword evidence="8" id="KW-0732">Signal</keyword>
<dbReference type="PANTHER" id="PTHR43806">
    <property type="entry name" value="PEPTIDASE S8"/>
    <property type="match status" value="1"/>
</dbReference>
<feature type="chain" id="PRO_5042214510" evidence="8">
    <location>
        <begin position="41"/>
        <end position="461"/>
    </location>
</feature>
<dbReference type="GO" id="GO:0004252">
    <property type="term" value="F:serine-type endopeptidase activity"/>
    <property type="evidence" value="ECO:0007669"/>
    <property type="project" value="UniProtKB-UniRule"/>
</dbReference>
<keyword evidence="7" id="KW-1133">Transmembrane helix</keyword>
<comment type="similarity">
    <text evidence="1 5">Belongs to the peptidase S8 family.</text>
</comment>
<dbReference type="InterPro" id="IPR015500">
    <property type="entry name" value="Peptidase_S8_subtilisin-rel"/>
</dbReference>
<keyword evidence="4 5" id="KW-0720">Serine protease</keyword>
<feature type="compositionally biased region" description="Basic and acidic residues" evidence="6">
    <location>
        <begin position="100"/>
        <end position="110"/>
    </location>
</feature>
<feature type="active site" description="Charge relay system" evidence="5">
    <location>
        <position position="270"/>
    </location>
</feature>
<evidence type="ECO:0000256" key="8">
    <source>
        <dbReference type="SAM" id="SignalP"/>
    </source>
</evidence>
<evidence type="ECO:0000256" key="2">
    <source>
        <dbReference type="ARBA" id="ARBA00022670"/>
    </source>
</evidence>
<keyword evidence="7" id="KW-0812">Transmembrane</keyword>
<feature type="transmembrane region" description="Helical" evidence="7">
    <location>
        <begin position="363"/>
        <end position="386"/>
    </location>
</feature>
<feature type="region of interest" description="Disordered" evidence="6">
    <location>
        <begin position="331"/>
        <end position="356"/>
    </location>
</feature>
<dbReference type="Pfam" id="PF00082">
    <property type="entry name" value="Peptidase_S8"/>
    <property type="match status" value="1"/>
</dbReference>
<keyword evidence="7" id="KW-0472">Membrane</keyword>
<dbReference type="SUPFAM" id="SSF52743">
    <property type="entry name" value="Subtilisin-like"/>
    <property type="match status" value="1"/>
</dbReference>
<keyword evidence="11" id="KW-1185">Reference proteome</keyword>
<protein>
    <submittedName>
        <fullName evidence="10">Type VII secretion-associated serine protease mycosin</fullName>
    </submittedName>
</protein>
<dbReference type="RefSeq" id="WP_310371517.1">
    <property type="nucleotide sequence ID" value="NZ_JAVDYB010000001.1"/>
</dbReference>
<feature type="signal peptide" evidence="8">
    <location>
        <begin position="1"/>
        <end position="40"/>
    </location>
</feature>
<dbReference type="EMBL" id="JAVDYB010000001">
    <property type="protein sequence ID" value="MDR7278538.1"/>
    <property type="molecule type" value="Genomic_DNA"/>
</dbReference>
<dbReference type="Gene3D" id="3.40.50.200">
    <property type="entry name" value="Peptidase S8/S53 domain"/>
    <property type="match status" value="1"/>
</dbReference>
<evidence type="ECO:0000259" key="9">
    <source>
        <dbReference type="Pfam" id="PF00082"/>
    </source>
</evidence>
<evidence type="ECO:0000256" key="4">
    <source>
        <dbReference type="ARBA" id="ARBA00022825"/>
    </source>
</evidence>
<evidence type="ECO:0000256" key="6">
    <source>
        <dbReference type="SAM" id="MobiDB-lite"/>
    </source>
</evidence>
<evidence type="ECO:0000256" key="5">
    <source>
        <dbReference type="PROSITE-ProRule" id="PRU01240"/>
    </source>
</evidence>
<organism evidence="10 11">
    <name type="scientific">Catenuloplanes atrovinosus</name>
    <dbReference type="NCBI Taxonomy" id="137266"/>
    <lineage>
        <taxon>Bacteria</taxon>
        <taxon>Bacillati</taxon>
        <taxon>Actinomycetota</taxon>
        <taxon>Actinomycetes</taxon>
        <taxon>Micromonosporales</taxon>
        <taxon>Micromonosporaceae</taxon>
        <taxon>Catenuloplanes</taxon>
    </lineage>
</organism>
<dbReference type="InterPro" id="IPR000209">
    <property type="entry name" value="Peptidase_S8/S53_dom"/>
</dbReference>
<feature type="compositionally biased region" description="Low complexity" evidence="6">
    <location>
        <begin position="415"/>
        <end position="426"/>
    </location>
</feature>